<feature type="compositionally biased region" description="Polar residues" evidence="1">
    <location>
        <begin position="469"/>
        <end position="478"/>
    </location>
</feature>
<dbReference type="Ensembl" id="ENSSPUT00000004222.1">
    <property type="protein sequence ID" value="ENSSPUP00000003971.1"/>
    <property type="gene ID" value="ENSSPUG00000003059.1"/>
</dbReference>
<dbReference type="FunFam" id="1.10.510.10:FF:000518">
    <property type="entry name" value="serine/threonine-protein kinase 31 isoform X1"/>
    <property type="match status" value="1"/>
</dbReference>
<dbReference type="GO" id="GO:0004672">
    <property type="term" value="F:protein kinase activity"/>
    <property type="evidence" value="ECO:0007669"/>
    <property type="project" value="InterPro"/>
</dbReference>
<dbReference type="GO" id="GO:0005524">
    <property type="term" value="F:ATP binding"/>
    <property type="evidence" value="ECO:0007669"/>
    <property type="project" value="InterPro"/>
</dbReference>
<dbReference type="SMART" id="SM00220">
    <property type="entry name" value="S_TKc"/>
    <property type="match status" value="1"/>
</dbReference>
<dbReference type="Proteomes" id="UP000694392">
    <property type="component" value="Unplaced"/>
</dbReference>
<name>A0A8D0GCD4_SPHPU</name>
<dbReference type="GeneTree" id="ENSGT00390000007287"/>
<feature type="compositionally biased region" description="Basic and acidic residues" evidence="1">
    <location>
        <begin position="456"/>
        <end position="467"/>
    </location>
</feature>
<dbReference type="Gene3D" id="1.10.510.10">
    <property type="entry name" value="Transferase(Phosphotransferase) domain 1"/>
    <property type="match status" value="1"/>
</dbReference>
<reference evidence="3" key="2">
    <citation type="submission" date="2025-09" db="UniProtKB">
        <authorList>
            <consortium name="Ensembl"/>
        </authorList>
    </citation>
    <scope>IDENTIFICATION</scope>
</reference>
<dbReference type="PANTHER" id="PTHR48008">
    <property type="entry name" value="LEUCINE-RICH REPEAT RECEPTOR-LIKE PROTEIN KINASE IMK3-RELATED"/>
    <property type="match status" value="1"/>
</dbReference>
<organism evidence="3 4">
    <name type="scientific">Sphenodon punctatus</name>
    <name type="common">Tuatara</name>
    <name type="synonym">Hatteria punctata</name>
    <dbReference type="NCBI Taxonomy" id="8508"/>
    <lineage>
        <taxon>Eukaryota</taxon>
        <taxon>Metazoa</taxon>
        <taxon>Chordata</taxon>
        <taxon>Craniata</taxon>
        <taxon>Vertebrata</taxon>
        <taxon>Euteleostomi</taxon>
        <taxon>Lepidosauria</taxon>
        <taxon>Sphenodontia</taxon>
        <taxon>Sphenodontidae</taxon>
        <taxon>Sphenodon</taxon>
    </lineage>
</organism>
<evidence type="ECO:0000313" key="3">
    <source>
        <dbReference type="Ensembl" id="ENSSPUP00000003971.1"/>
    </source>
</evidence>
<evidence type="ECO:0000259" key="2">
    <source>
        <dbReference type="PROSITE" id="PS50011"/>
    </source>
</evidence>
<dbReference type="AlphaFoldDB" id="A0A8D0GCD4"/>
<dbReference type="OMA" id="VEWLNTS"/>
<dbReference type="InterPro" id="IPR000719">
    <property type="entry name" value="Prot_kinase_dom"/>
</dbReference>
<feature type="domain" description="Protein kinase" evidence="2">
    <location>
        <begin position="173"/>
        <end position="478"/>
    </location>
</feature>
<evidence type="ECO:0000256" key="1">
    <source>
        <dbReference type="SAM" id="MobiDB-lite"/>
    </source>
</evidence>
<dbReference type="InterPro" id="IPR052451">
    <property type="entry name" value="Ser/Thr_kinase-like"/>
</dbReference>
<dbReference type="Pfam" id="PF00069">
    <property type="entry name" value="Pkinase"/>
    <property type="match status" value="1"/>
</dbReference>
<dbReference type="PANTHER" id="PTHR48008:SF6">
    <property type="entry name" value="LEUCINE-RICH REPEAT RECEPTOR-LIKE PROTEIN KINASE IMK3-RELATED"/>
    <property type="match status" value="1"/>
</dbReference>
<sequence>SDITVKSEEVVGNVDEFLQKVESDICKELEISLVEQDEADKEIILNVYNNIIEAIHQEQHLITVVQSKYVASVEFKKQIVEWLNTSPNVDSLLSIKKTLKSLKARLRWKMVEKSNFEESDDYSESEMVKIKEEITELRNNVFQEIYKEQEEYEKLSYLVQKWFPELPLLHPEAGILKYMNSGGLLTVSLERDLLDAQPLKELSTKHPLVCSEVQGQMVLLKGYSVDVNTEARVIERAAKYHRAWSEFKAEPGLLQLMFLFFCKSDPLAYLMVPYYPGASLGALQLCAPLTPEEILKVMKGVACGLQTLHRADIVHGSLHKNNVFAVNREQGIVGDFDFTKSVDQRASMNSDVLHNLSLRSPELKMGQPASQASDMYAYGCLLFWLCVGDQEFNIKEDGTPEMDGLNMDNKVKSLLLNLICCNNRMTAKQVTDDDCFPLPDVIPNPPQNEPSEESEHEIAEDTERMEPFKNSSANPFPI</sequence>
<dbReference type="SUPFAM" id="SSF56112">
    <property type="entry name" value="Protein kinase-like (PK-like)"/>
    <property type="match status" value="1"/>
</dbReference>
<dbReference type="InterPro" id="IPR011009">
    <property type="entry name" value="Kinase-like_dom_sf"/>
</dbReference>
<keyword evidence="4" id="KW-1185">Reference proteome</keyword>
<protein>
    <recommendedName>
        <fullName evidence="2">Protein kinase domain-containing protein</fullName>
    </recommendedName>
</protein>
<feature type="region of interest" description="Disordered" evidence="1">
    <location>
        <begin position="440"/>
        <end position="478"/>
    </location>
</feature>
<proteinExistence type="predicted"/>
<reference evidence="3" key="1">
    <citation type="submission" date="2025-08" db="UniProtKB">
        <authorList>
            <consortium name="Ensembl"/>
        </authorList>
    </citation>
    <scope>IDENTIFICATION</scope>
</reference>
<dbReference type="PROSITE" id="PS50011">
    <property type="entry name" value="PROTEIN_KINASE_DOM"/>
    <property type="match status" value="1"/>
</dbReference>
<accession>A0A8D0GCD4</accession>
<evidence type="ECO:0000313" key="4">
    <source>
        <dbReference type="Proteomes" id="UP000694392"/>
    </source>
</evidence>